<accession>A0A7W9JBR6</accession>
<proteinExistence type="predicted"/>
<evidence type="ECO:0000256" key="1">
    <source>
        <dbReference type="SAM" id="MobiDB-lite"/>
    </source>
</evidence>
<organism evidence="3 4">
    <name type="scientific">Kribbella italica</name>
    <dbReference type="NCBI Taxonomy" id="1540520"/>
    <lineage>
        <taxon>Bacteria</taxon>
        <taxon>Bacillati</taxon>
        <taxon>Actinomycetota</taxon>
        <taxon>Actinomycetes</taxon>
        <taxon>Propionibacteriales</taxon>
        <taxon>Kribbellaceae</taxon>
        <taxon>Kribbella</taxon>
    </lineage>
</organism>
<dbReference type="RefSeq" id="WP_184800070.1">
    <property type="nucleotide sequence ID" value="NZ_JACHMY010000001.1"/>
</dbReference>
<dbReference type="InterPro" id="IPR036259">
    <property type="entry name" value="MFS_trans_sf"/>
</dbReference>
<keyword evidence="2" id="KW-0472">Membrane</keyword>
<keyword evidence="2" id="KW-0812">Transmembrane</keyword>
<evidence type="ECO:0000256" key="2">
    <source>
        <dbReference type="SAM" id="Phobius"/>
    </source>
</evidence>
<protein>
    <submittedName>
        <fullName evidence="3">Uncharacterized protein</fullName>
    </submittedName>
</protein>
<dbReference type="EMBL" id="JACHMY010000001">
    <property type="protein sequence ID" value="MBB5838872.1"/>
    <property type="molecule type" value="Genomic_DNA"/>
</dbReference>
<feature type="compositionally biased region" description="Gly residues" evidence="1">
    <location>
        <begin position="68"/>
        <end position="90"/>
    </location>
</feature>
<feature type="transmembrane region" description="Helical" evidence="2">
    <location>
        <begin position="157"/>
        <end position="176"/>
    </location>
</feature>
<name>A0A7W9JBR6_9ACTN</name>
<dbReference type="AlphaFoldDB" id="A0A7W9JBR6"/>
<feature type="transmembrane region" description="Helical" evidence="2">
    <location>
        <begin position="183"/>
        <end position="203"/>
    </location>
</feature>
<dbReference type="SUPFAM" id="SSF103473">
    <property type="entry name" value="MFS general substrate transporter"/>
    <property type="match status" value="1"/>
</dbReference>
<feature type="transmembrane region" description="Helical" evidence="2">
    <location>
        <begin position="115"/>
        <end position="137"/>
    </location>
</feature>
<gene>
    <name evidence="3" type="ORF">HDA39_005606</name>
</gene>
<keyword evidence="4" id="KW-1185">Reference proteome</keyword>
<evidence type="ECO:0000313" key="3">
    <source>
        <dbReference type="EMBL" id="MBB5838872.1"/>
    </source>
</evidence>
<comment type="caution">
    <text evidence="3">The sequence shown here is derived from an EMBL/GenBank/DDBJ whole genome shotgun (WGS) entry which is preliminary data.</text>
</comment>
<reference evidence="3 4" key="1">
    <citation type="submission" date="2020-08" db="EMBL/GenBank/DDBJ databases">
        <title>Sequencing the genomes of 1000 actinobacteria strains.</title>
        <authorList>
            <person name="Klenk H.-P."/>
        </authorList>
    </citation>
    <scope>NUCLEOTIDE SEQUENCE [LARGE SCALE GENOMIC DNA]</scope>
    <source>
        <strain evidence="3 4">DSM 28967</strain>
    </source>
</reference>
<feature type="region of interest" description="Disordered" evidence="1">
    <location>
        <begin position="1"/>
        <end position="107"/>
    </location>
</feature>
<dbReference type="Proteomes" id="UP000549971">
    <property type="component" value="Unassembled WGS sequence"/>
</dbReference>
<keyword evidence="2" id="KW-1133">Transmembrane helix</keyword>
<feature type="compositionally biased region" description="Low complexity" evidence="1">
    <location>
        <begin position="98"/>
        <end position="107"/>
    </location>
</feature>
<evidence type="ECO:0000313" key="4">
    <source>
        <dbReference type="Proteomes" id="UP000549971"/>
    </source>
</evidence>
<sequence length="231" mass="23440">MSDHPSSPNDPQPHDPDRPAPTGDSPSPRTGEPTGERPGPYGGVFGASGQAPSGPQYDPAAGAERPGPYGGAFGQPTGGLPQGGPGGYGQQPGNAWGQPAPYGYQPGPVAPPKQVTVASVISFALGGLCILLGLFALTSAGEDIAETLTGDAGARGLVVGVILVCGAAYILPAIFLRKRRPWARIMLIVVAALGIMGGVSALPGSLLGLALHVALLVMMLQQPTKLWFTHR</sequence>